<dbReference type="Gene3D" id="3.30.2350.20">
    <property type="entry name" value="TruD, catalytic domain"/>
    <property type="match status" value="1"/>
</dbReference>
<comment type="similarity">
    <text evidence="1 4">Belongs to the pseudouridine synthase TruD family.</text>
</comment>
<dbReference type="InterPro" id="IPR043165">
    <property type="entry name" value="TruD_insert_sf"/>
</dbReference>
<dbReference type="GO" id="GO:0160150">
    <property type="term" value="F:tRNA pseudouridine(13) synthase activity"/>
    <property type="evidence" value="ECO:0007669"/>
    <property type="project" value="UniProtKB-EC"/>
</dbReference>
<dbReference type="PANTHER" id="PTHR47811:SF1">
    <property type="entry name" value="TRNA PSEUDOURIDINE SYNTHASE D"/>
    <property type="match status" value="1"/>
</dbReference>
<reference evidence="6 7" key="1">
    <citation type="submission" date="2023-07" db="EMBL/GenBank/DDBJ databases">
        <title>Sorghum-associated microbial communities from plants grown in Nebraska, USA.</title>
        <authorList>
            <person name="Schachtman D."/>
        </authorList>
    </citation>
    <scope>NUCLEOTIDE SEQUENCE [LARGE SCALE GENOMIC DNA]</scope>
    <source>
        <strain evidence="6 7">BE198</strain>
    </source>
</reference>
<dbReference type="InterPro" id="IPR011760">
    <property type="entry name" value="PsdUridine_synth_TruD_insert"/>
</dbReference>
<evidence type="ECO:0000256" key="1">
    <source>
        <dbReference type="ARBA" id="ARBA00007953"/>
    </source>
</evidence>
<comment type="function">
    <text evidence="4">Responsible for synthesis of pseudouridine from uracil-13 in transfer RNAs.</text>
</comment>
<name>A0ABU1WBG8_9GAMM</name>
<keyword evidence="7" id="KW-1185">Reference proteome</keyword>
<dbReference type="InterPro" id="IPR001656">
    <property type="entry name" value="PsdUridine_synth_TruD"/>
</dbReference>
<sequence>MNATGHAAEPGLPRALGAAVLRAQIRTQPEDFFVEEMAGFEPTGSGEHLLLTIEKRGMNTAFAAQRIAQWAGVGDVAIGYAGLKDRHAVTRQRFSVHLPKRVSPDTATLQLDGPGEALRVIDAQWHAKKLPRGALAGNRFVLVLREVQGEPAAIEARLQAIAARGLPNYFGEQRFGRGGDNVAQALAMFAGRRVRREQRTLLLSAARSELFNRVLAARVKSQCWDEPLEGEVWMLDGSRSVFGPEPWSDELAQRLGAFDIHPTGPLWGRGTLRSTGECEALEVAALDGSDAAALRAGLEAEGLKQERRALRLRPEGLQWRWLEEGSLEVGFSLPAGTYATVVLAELGDITSLGRDG</sequence>
<evidence type="ECO:0000313" key="7">
    <source>
        <dbReference type="Proteomes" id="UP001251524"/>
    </source>
</evidence>
<organism evidence="6 7">
    <name type="scientific">Lysobacter niastensis</name>
    <dbReference type="NCBI Taxonomy" id="380629"/>
    <lineage>
        <taxon>Bacteria</taxon>
        <taxon>Pseudomonadati</taxon>
        <taxon>Pseudomonadota</taxon>
        <taxon>Gammaproteobacteria</taxon>
        <taxon>Lysobacterales</taxon>
        <taxon>Lysobacteraceae</taxon>
        <taxon>Lysobacter</taxon>
    </lineage>
</organism>
<evidence type="ECO:0000313" key="6">
    <source>
        <dbReference type="EMBL" id="MDR7134680.1"/>
    </source>
</evidence>
<dbReference type="Pfam" id="PF01142">
    <property type="entry name" value="TruD"/>
    <property type="match status" value="2"/>
</dbReference>
<evidence type="ECO:0000256" key="4">
    <source>
        <dbReference type="HAMAP-Rule" id="MF_01082"/>
    </source>
</evidence>
<dbReference type="PROSITE" id="PS50984">
    <property type="entry name" value="TRUD"/>
    <property type="match status" value="1"/>
</dbReference>
<dbReference type="SUPFAM" id="SSF55120">
    <property type="entry name" value="Pseudouridine synthase"/>
    <property type="match status" value="1"/>
</dbReference>
<dbReference type="InterPro" id="IPR050170">
    <property type="entry name" value="TruD_pseudoU_synthase"/>
</dbReference>
<dbReference type="HAMAP" id="MF_01082">
    <property type="entry name" value="TruD"/>
    <property type="match status" value="1"/>
</dbReference>
<comment type="catalytic activity">
    <reaction evidence="4">
        <text>uridine(13) in tRNA = pseudouridine(13) in tRNA</text>
        <dbReference type="Rhea" id="RHEA:42540"/>
        <dbReference type="Rhea" id="RHEA-COMP:10105"/>
        <dbReference type="Rhea" id="RHEA-COMP:10106"/>
        <dbReference type="ChEBI" id="CHEBI:65314"/>
        <dbReference type="ChEBI" id="CHEBI:65315"/>
        <dbReference type="EC" id="5.4.99.27"/>
    </reaction>
</comment>
<protein>
    <recommendedName>
        <fullName evidence="4">tRNA pseudouridine synthase D</fullName>
        <ecNumber evidence="4">5.4.99.27</ecNumber>
    </recommendedName>
    <alternativeName>
        <fullName evidence="4">tRNA pseudouridine(13) synthase</fullName>
    </alternativeName>
    <alternativeName>
        <fullName evidence="4">tRNA pseudouridylate synthase D</fullName>
    </alternativeName>
    <alternativeName>
        <fullName evidence="4">tRNA-uridine isomerase D</fullName>
    </alternativeName>
</protein>
<keyword evidence="2 4" id="KW-0819">tRNA processing</keyword>
<dbReference type="NCBIfam" id="NF002153">
    <property type="entry name" value="PRK00984.1-2"/>
    <property type="match status" value="1"/>
</dbReference>
<evidence type="ECO:0000259" key="5">
    <source>
        <dbReference type="PROSITE" id="PS50984"/>
    </source>
</evidence>
<feature type="domain" description="TRUD" evidence="5">
    <location>
        <begin position="165"/>
        <end position="312"/>
    </location>
</feature>
<dbReference type="PROSITE" id="PS01268">
    <property type="entry name" value="UPF0024"/>
    <property type="match status" value="1"/>
</dbReference>
<dbReference type="PANTHER" id="PTHR47811">
    <property type="entry name" value="TRNA PSEUDOURIDINE SYNTHASE D"/>
    <property type="match status" value="1"/>
</dbReference>
<dbReference type="EC" id="5.4.99.27" evidence="4"/>
<dbReference type="CDD" id="cd02575">
    <property type="entry name" value="PseudoU_synth_EcTruD"/>
    <property type="match status" value="1"/>
</dbReference>
<gene>
    <name evidence="4" type="primary">truD</name>
    <name evidence="6" type="ORF">J2X06_001889</name>
</gene>
<dbReference type="Gene3D" id="3.30.2340.10">
    <property type="entry name" value="TruD, insertion domain"/>
    <property type="match status" value="1"/>
</dbReference>
<feature type="active site" description="Nucleophile" evidence="4">
    <location>
        <position position="85"/>
    </location>
</feature>
<proteinExistence type="inferred from homology"/>
<evidence type="ECO:0000256" key="3">
    <source>
        <dbReference type="ARBA" id="ARBA00023235"/>
    </source>
</evidence>
<comment type="caution">
    <text evidence="6">The sequence shown here is derived from an EMBL/GenBank/DDBJ whole genome shotgun (WGS) entry which is preliminary data.</text>
</comment>
<dbReference type="InterPro" id="IPR020103">
    <property type="entry name" value="PsdUridine_synth_cat_dom_sf"/>
</dbReference>
<dbReference type="InterPro" id="IPR042214">
    <property type="entry name" value="TruD_catalytic"/>
</dbReference>
<dbReference type="EMBL" id="JAVDVY010000002">
    <property type="protein sequence ID" value="MDR7134680.1"/>
    <property type="molecule type" value="Genomic_DNA"/>
</dbReference>
<evidence type="ECO:0000256" key="2">
    <source>
        <dbReference type="ARBA" id="ARBA00022694"/>
    </source>
</evidence>
<keyword evidence="3 4" id="KW-0413">Isomerase</keyword>
<dbReference type="Proteomes" id="UP001251524">
    <property type="component" value="Unassembled WGS sequence"/>
</dbReference>
<accession>A0ABU1WBG8</accession>
<dbReference type="InterPro" id="IPR020119">
    <property type="entry name" value="PsdUridine_synth_TruD_CS"/>
</dbReference>